<dbReference type="Proteomes" id="UP001628179">
    <property type="component" value="Unassembled WGS sequence"/>
</dbReference>
<dbReference type="PANTHER" id="PTHR46494">
    <property type="entry name" value="CORA FAMILY METAL ION TRANSPORTER (EUROFUNG)"/>
    <property type="match status" value="1"/>
</dbReference>
<dbReference type="RefSeq" id="XP_070922633.1">
    <property type="nucleotide sequence ID" value="XM_071066532.1"/>
</dbReference>
<evidence type="ECO:0000313" key="8">
    <source>
        <dbReference type="Proteomes" id="UP001628179"/>
    </source>
</evidence>
<comment type="subcellular location">
    <subcellularLocation>
        <location evidence="1">Cell membrane</location>
        <topology evidence="1">Multi-pass membrane protein</topology>
    </subcellularLocation>
</comment>
<dbReference type="Pfam" id="PF01544">
    <property type="entry name" value="CorA"/>
    <property type="match status" value="1"/>
</dbReference>
<dbReference type="PANTHER" id="PTHR46494:SF1">
    <property type="entry name" value="CORA FAMILY METAL ION TRANSPORTER (EUROFUNG)"/>
    <property type="match status" value="1"/>
</dbReference>
<keyword evidence="3 6" id="KW-1133">Transmembrane helix</keyword>
<evidence type="ECO:0000256" key="1">
    <source>
        <dbReference type="ARBA" id="ARBA00004651"/>
    </source>
</evidence>
<proteinExistence type="predicted"/>
<dbReference type="SUPFAM" id="SSF144083">
    <property type="entry name" value="Magnesium transport protein CorA, transmembrane region"/>
    <property type="match status" value="1"/>
</dbReference>
<evidence type="ECO:0000256" key="4">
    <source>
        <dbReference type="ARBA" id="ARBA00023136"/>
    </source>
</evidence>
<sequence>MSSELIPGVIRLSKPDLAFGTLDCDSNAAFTLSAYLDIRMEEHGLQENEMEPERPVSAIKSFTVLQDGQIHEGDDTAKDQRGSGDNRNILLAKWSRKALQAKEIWLRENRLRRRKTPFNVDDANPILSQLDHERYDRISEPYRLYNPLSEYEDNDDGKEEVRDGSSVTTPEGVQAADSTVGETRAAKKPGTGVTRAESDLERAQRLASTDLGVEGTEGTPRPLPGKPRLTVAARKIMVHAANECISLYHEVSDGISHCIILFDQPRRHRIKKVRYNLLRGGNRDETSETSNSFQEDDNYLERLISIIRNTRPTTSVNNDSVLDTVKNAIVKLVLNDQARFLAALHTALDEIELTMERGIEVPQSWRDYPPRWRNHLFYQMETIEYLAGVLKEPKVLRSAAKRLEVMMHRVEGTYQILMSAMSILESEKAIEQAEVVTRLTNLAFLFIPPTFVAGIFGMNINEFENKLTWWMWLLITVGITTFAYVLRYRRRLTRAVRQTPSNIRALRWDMLAAKLRRSTQATRSSGWIIEALLFLSFGMLTVLSYFLTQTPESEMGVLATLLALLSLKGPFPASRHPFLQLRRLELTITVLFFIRVGVAL</sequence>
<name>A0ABQ0GT34_9PEZI</name>
<evidence type="ECO:0000256" key="6">
    <source>
        <dbReference type="SAM" id="Phobius"/>
    </source>
</evidence>
<dbReference type="InterPro" id="IPR002523">
    <property type="entry name" value="MgTranspt_CorA/ZnTranspt_ZntB"/>
</dbReference>
<evidence type="ECO:0000256" key="3">
    <source>
        <dbReference type="ARBA" id="ARBA00022989"/>
    </source>
</evidence>
<feature type="compositionally biased region" description="Polar residues" evidence="5">
    <location>
        <begin position="165"/>
        <end position="181"/>
    </location>
</feature>
<feature type="transmembrane region" description="Helical" evidence="6">
    <location>
        <begin position="526"/>
        <end position="547"/>
    </location>
</feature>
<evidence type="ECO:0000256" key="2">
    <source>
        <dbReference type="ARBA" id="ARBA00022692"/>
    </source>
</evidence>
<feature type="region of interest" description="Disordered" evidence="5">
    <location>
        <begin position="146"/>
        <end position="227"/>
    </location>
</feature>
<evidence type="ECO:0000313" key="7">
    <source>
        <dbReference type="EMBL" id="GAB1320903.1"/>
    </source>
</evidence>
<organism evidence="7 8">
    <name type="scientific">Madurella fahalii</name>
    <dbReference type="NCBI Taxonomy" id="1157608"/>
    <lineage>
        <taxon>Eukaryota</taxon>
        <taxon>Fungi</taxon>
        <taxon>Dikarya</taxon>
        <taxon>Ascomycota</taxon>
        <taxon>Pezizomycotina</taxon>
        <taxon>Sordariomycetes</taxon>
        <taxon>Sordariomycetidae</taxon>
        <taxon>Sordariales</taxon>
        <taxon>Sordariales incertae sedis</taxon>
        <taxon>Madurella</taxon>
    </lineage>
</organism>
<gene>
    <name evidence="7" type="ORF">MFIFM68171_11113</name>
</gene>
<keyword evidence="8" id="KW-1185">Reference proteome</keyword>
<keyword evidence="2 6" id="KW-0812">Transmembrane</keyword>
<dbReference type="EMBL" id="BAAFSV010000006">
    <property type="protein sequence ID" value="GAB1320903.1"/>
    <property type="molecule type" value="Genomic_DNA"/>
</dbReference>
<dbReference type="InterPro" id="IPR045863">
    <property type="entry name" value="CorA_TM1_TM2"/>
</dbReference>
<reference evidence="7 8" key="1">
    <citation type="submission" date="2024-09" db="EMBL/GenBank/DDBJ databases">
        <title>Itraconazole resistance in Madurella fahalii resulting from another homologue of gene encoding cytochrome P450 14-alpha sterol demethylase (CYP51).</title>
        <authorList>
            <person name="Yoshioka I."/>
            <person name="Fahal A.H."/>
            <person name="Kaneko S."/>
            <person name="Yaguchi T."/>
        </authorList>
    </citation>
    <scope>NUCLEOTIDE SEQUENCE [LARGE SCALE GENOMIC DNA]</scope>
    <source>
        <strain evidence="7 8">IFM 68171</strain>
    </source>
</reference>
<keyword evidence="4 6" id="KW-0472">Membrane</keyword>
<evidence type="ECO:0000256" key="5">
    <source>
        <dbReference type="SAM" id="MobiDB-lite"/>
    </source>
</evidence>
<comment type="caution">
    <text evidence="7">The sequence shown here is derived from an EMBL/GenBank/DDBJ whole genome shotgun (WGS) entry which is preliminary data.</text>
</comment>
<dbReference type="GeneID" id="98181855"/>
<accession>A0ABQ0GT34</accession>
<feature type="transmembrane region" description="Helical" evidence="6">
    <location>
        <begin position="467"/>
        <end position="486"/>
    </location>
</feature>
<protein>
    <submittedName>
        <fullName evidence="7">Uncharacterized protein</fullName>
    </submittedName>
</protein>
<dbReference type="Gene3D" id="1.20.58.340">
    <property type="entry name" value="Magnesium transport protein CorA, transmembrane region"/>
    <property type="match status" value="1"/>
</dbReference>